<evidence type="ECO:0000256" key="2">
    <source>
        <dbReference type="ARBA" id="ARBA00022473"/>
    </source>
</evidence>
<gene>
    <name evidence="11" type="ORF">MCOR_44139</name>
</gene>
<comment type="similarity">
    <text evidence="6">Belongs to the even-skipped homeobox family.</text>
</comment>
<dbReference type="Proteomes" id="UP000507470">
    <property type="component" value="Unassembled WGS sequence"/>
</dbReference>
<keyword evidence="5 7" id="KW-0539">Nucleus</keyword>
<feature type="domain" description="Homeobox" evidence="10">
    <location>
        <begin position="80"/>
        <end position="140"/>
    </location>
</feature>
<dbReference type="Pfam" id="PF00046">
    <property type="entry name" value="Homeodomain"/>
    <property type="match status" value="1"/>
</dbReference>
<evidence type="ECO:0000256" key="1">
    <source>
        <dbReference type="ARBA" id="ARBA00004123"/>
    </source>
</evidence>
<dbReference type="EMBL" id="CACVKT020007820">
    <property type="protein sequence ID" value="CAC5411003.1"/>
    <property type="molecule type" value="Genomic_DNA"/>
</dbReference>
<evidence type="ECO:0000256" key="6">
    <source>
        <dbReference type="ARBA" id="ARBA00038449"/>
    </source>
</evidence>
<dbReference type="GO" id="GO:0000978">
    <property type="term" value="F:RNA polymerase II cis-regulatory region sequence-specific DNA binding"/>
    <property type="evidence" value="ECO:0007669"/>
    <property type="project" value="TreeGrafter"/>
</dbReference>
<feature type="region of interest" description="Disordered" evidence="9">
    <location>
        <begin position="315"/>
        <end position="343"/>
    </location>
</feature>
<organism evidence="11 12">
    <name type="scientific">Mytilus coruscus</name>
    <name type="common">Sea mussel</name>
    <dbReference type="NCBI Taxonomy" id="42192"/>
    <lineage>
        <taxon>Eukaryota</taxon>
        <taxon>Metazoa</taxon>
        <taxon>Spiralia</taxon>
        <taxon>Lophotrochozoa</taxon>
        <taxon>Mollusca</taxon>
        <taxon>Bivalvia</taxon>
        <taxon>Autobranchia</taxon>
        <taxon>Pteriomorphia</taxon>
        <taxon>Mytilida</taxon>
        <taxon>Mytiloidea</taxon>
        <taxon>Mytilidae</taxon>
        <taxon>Mytilinae</taxon>
        <taxon>Mytilus</taxon>
    </lineage>
</organism>
<dbReference type="GO" id="GO:0005634">
    <property type="term" value="C:nucleus"/>
    <property type="evidence" value="ECO:0007669"/>
    <property type="project" value="UniProtKB-SubCell"/>
</dbReference>
<evidence type="ECO:0000256" key="8">
    <source>
        <dbReference type="RuleBase" id="RU000682"/>
    </source>
</evidence>
<dbReference type="SMART" id="SM00389">
    <property type="entry name" value="HOX"/>
    <property type="match status" value="1"/>
</dbReference>
<feature type="DNA-binding region" description="Homeobox" evidence="7">
    <location>
        <begin position="82"/>
        <end position="141"/>
    </location>
</feature>
<feature type="compositionally biased region" description="Low complexity" evidence="9">
    <location>
        <begin position="315"/>
        <end position="330"/>
    </location>
</feature>
<dbReference type="InterPro" id="IPR052002">
    <property type="entry name" value="Even-skipped_HD"/>
</dbReference>
<keyword evidence="2" id="KW-0217">Developmental protein</keyword>
<feature type="region of interest" description="Disordered" evidence="9">
    <location>
        <begin position="1"/>
        <end position="24"/>
    </location>
</feature>
<dbReference type="PROSITE" id="PS50071">
    <property type="entry name" value="HOMEOBOX_2"/>
    <property type="match status" value="1"/>
</dbReference>
<evidence type="ECO:0000259" key="10">
    <source>
        <dbReference type="PROSITE" id="PS50071"/>
    </source>
</evidence>
<feature type="compositionally biased region" description="Polar residues" evidence="9">
    <location>
        <begin position="1"/>
        <end position="23"/>
    </location>
</feature>
<dbReference type="PANTHER" id="PTHR46294:SF4">
    <property type="entry name" value="SEGMENTATION PROTEIN EVEN-SKIPPED"/>
    <property type="match status" value="1"/>
</dbReference>
<feature type="compositionally biased region" description="Polar residues" evidence="9">
    <location>
        <begin position="49"/>
        <end position="61"/>
    </location>
</feature>
<evidence type="ECO:0000256" key="3">
    <source>
        <dbReference type="ARBA" id="ARBA00023125"/>
    </source>
</evidence>
<dbReference type="AlphaFoldDB" id="A0A6J8DQU1"/>
<dbReference type="InterPro" id="IPR017970">
    <property type="entry name" value="Homeobox_CS"/>
</dbReference>
<feature type="compositionally biased region" description="Low complexity" evidence="9">
    <location>
        <begin position="257"/>
        <end position="276"/>
    </location>
</feature>
<dbReference type="PROSITE" id="PS00027">
    <property type="entry name" value="HOMEOBOX_1"/>
    <property type="match status" value="1"/>
</dbReference>
<comment type="subcellular location">
    <subcellularLocation>
        <location evidence="1 7 8">Nucleus</location>
    </subcellularLocation>
</comment>
<dbReference type="OrthoDB" id="6159439at2759"/>
<evidence type="ECO:0000313" key="12">
    <source>
        <dbReference type="Proteomes" id="UP000507470"/>
    </source>
</evidence>
<sequence>MQGSLPTSPNSSPNMSLSDTSVTEDGLKIADPCRKLSNSLEKRIDFPDSPQSECSDSSNGDGTPERSCFGKYKESSQDQRDLRRYRTAFTKEQLNRLEKEFLKENYVSRPKRCELAAELNLSESTIKVWFQNRRMKDKRQRMAMTWPYGIPADPQVYAYLAAAAAAQASYPYGFPNPAAMSYPGIGLHGFQSSGSSAFTPLPSHLQPRLDLLHTMSSPIHRPFVGLETNSPLRPVPGFETSSPIYRHGLESLHRPVSTLESRSPLSSSPPTSSVSSVPKMHFPWMETSHSSGVCGIASGKPCTCGVPNLGLSSSLAPPSGFLSSPPSLSLHKPVLTKPEVERS</sequence>
<dbReference type="PRINTS" id="PR00024">
    <property type="entry name" value="HOMEOBOX"/>
</dbReference>
<accession>A0A6J8DQU1</accession>
<dbReference type="Gene3D" id="1.10.10.60">
    <property type="entry name" value="Homeodomain-like"/>
    <property type="match status" value="1"/>
</dbReference>
<keyword evidence="4 7" id="KW-0371">Homeobox</keyword>
<dbReference type="CDD" id="cd00086">
    <property type="entry name" value="homeodomain"/>
    <property type="match status" value="1"/>
</dbReference>
<evidence type="ECO:0000256" key="7">
    <source>
        <dbReference type="PROSITE-ProRule" id="PRU00108"/>
    </source>
</evidence>
<keyword evidence="12" id="KW-1185">Reference proteome</keyword>
<protein>
    <submittedName>
        <fullName evidence="11">EVX</fullName>
    </submittedName>
</protein>
<proteinExistence type="inferred from homology"/>
<keyword evidence="3 7" id="KW-0238">DNA-binding</keyword>
<evidence type="ECO:0000256" key="5">
    <source>
        <dbReference type="ARBA" id="ARBA00023242"/>
    </source>
</evidence>
<dbReference type="InterPro" id="IPR001356">
    <property type="entry name" value="HD"/>
</dbReference>
<feature type="region of interest" description="Disordered" evidence="9">
    <location>
        <begin position="40"/>
        <end position="75"/>
    </location>
</feature>
<name>A0A6J8DQU1_MYTCO</name>
<evidence type="ECO:0000256" key="4">
    <source>
        <dbReference type="ARBA" id="ARBA00023155"/>
    </source>
</evidence>
<dbReference type="InterPro" id="IPR020479">
    <property type="entry name" value="HD_metazoa"/>
</dbReference>
<evidence type="ECO:0000313" key="11">
    <source>
        <dbReference type="EMBL" id="CAC5411003.1"/>
    </source>
</evidence>
<feature type="region of interest" description="Disordered" evidence="9">
    <location>
        <begin position="255"/>
        <end position="276"/>
    </location>
</feature>
<dbReference type="GO" id="GO:0000981">
    <property type="term" value="F:DNA-binding transcription factor activity, RNA polymerase II-specific"/>
    <property type="evidence" value="ECO:0007669"/>
    <property type="project" value="InterPro"/>
</dbReference>
<evidence type="ECO:0000256" key="9">
    <source>
        <dbReference type="SAM" id="MobiDB-lite"/>
    </source>
</evidence>
<dbReference type="SUPFAM" id="SSF46689">
    <property type="entry name" value="Homeodomain-like"/>
    <property type="match status" value="1"/>
</dbReference>
<dbReference type="InterPro" id="IPR009057">
    <property type="entry name" value="Homeodomain-like_sf"/>
</dbReference>
<reference evidence="11 12" key="1">
    <citation type="submission" date="2020-06" db="EMBL/GenBank/DDBJ databases">
        <authorList>
            <person name="Li R."/>
            <person name="Bekaert M."/>
        </authorList>
    </citation>
    <scope>NUCLEOTIDE SEQUENCE [LARGE SCALE GENOMIC DNA]</scope>
    <source>
        <strain evidence="12">wild</strain>
    </source>
</reference>
<dbReference type="PANTHER" id="PTHR46294">
    <property type="entry name" value="SEGMENTATION PROTEIN EVEN-SKIPPED"/>
    <property type="match status" value="1"/>
</dbReference>